<organism evidence="4 5">
    <name type="scientific">Luteimonas gilva</name>
    <dbReference type="NCBI Taxonomy" id="2572684"/>
    <lineage>
        <taxon>Bacteria</taxon>
        <taxon>Pseudomonadati</taxon>
        <taxon>Pseudomonadota</taxon>
        <taxon>Gammaproteobacteria</taxon>
        <taxon>Lysobacterales</taxon>
        <taxon>Lysobacteraceae</taxon>
        <taxon>Luteimonas</taxon>
    </lineage>
</organism>
<evidence type="ECO:0000256" key="1">
    <source>
        <dbReference type="SAM" id="MobiDB-lite"/>
    </source>
</evidence>
<comment type="caution">
    <text evidence="4">The sequence shown here is derived from an EMBL/GenBank/DDBJ whole genome shotgun (WGS) entry which is preliminary data.</text>
</comment>
<dbReference type="EMBL" id="SZUA01000002">
    <property type="protein sequence ID" value="TKR30427.1"/>
    <property type="molecule type" value="Genomic_DNA"/>
</dbReference>
<dbReference type="OrthoDB" id="5974779at2"/>
<dbReference type="InterPro" id="IPR025392">
    <property type="entry name" value="DUF4124"/>
</dbReference>
<name>A0A4U5JR62_9GAMM</name>
<feature type="signal peptide" evidence="2">
    <location>
        <begin position="1"/>
        <end position="23"/>
    </location>
</feature>
<feature type="domain" description="DUF4124" evidence="3">
    <location>
        <begin position="14"/>
        <end position="69"/>
    </location>
</feature>
<evidence type="ECO:0000313" key="5">
    <source>
        <dbReference type="Proteomes" id="UP000308707"/>
    </source>
</evidence>
<sequence>MRPPFRPGLLAALLACACTGAQAAEITLYRCVDAKGKLTLRDTPCAKGEQQETRTFQKPVDPPPRPVAPTPLPAVEPKKQVEVRYVTVAPPRPLYECVTPDGERYTSDTDAGNPRWVPLWTLGYPWPATSFRTGTAASIAVRPTPRPPNIGPPTRPHPVHPAPAIYAGSTYVADECHALPQEEVCSRLDDRLWEIKRRYLNAMPSERAVLDDEERGLRARMNNDCRAY</sequence>
<feature type="region of interest" description="Disordered" evidence="1">
    <location>
        <begin position="45"/>
        <end position="65"/>
    </location>
</feature>
<proteinExistence type="predicted"/>
<dbReference type="AlphaFoldDB" id="A0A4U5JR62"/>
<keyword evidence="2" id="KW-0732">Signal</keyword>
<accession>A0A4U5JR62</accession>
<keyword evidence="5" id="KW-1185">Reference proteome</keyword>
<dbReference type="RefSeq" id="WP_137266857.1">
    <property type="nucleotide sequence ID" value="NZ_SZUA01000002.1"/>
</dbReference>
<dbReference type="Proteomes" id="UP000308707">
    <property type="component" value="Unassembled WGS sequence"/>
</dbReference>
<dbReference type="PROSITE" id="PS51257">
    <property type="entry name" value="PROKAR_LIPOPROTEIN"/>
    <property type="match status" value="1"/>
</dbReference>
<evidence type="ECO:0000259" key="3">
    <source>
        <dbReference type="Pfam" id="PF13511"/>
    </source>
</evidence>
<dbReference type="Pfam" id="PF13511">
    <property type="entry name" value="DUF4124"/>
    <property type="match status" value="1"/>
</dbReference>
<reference evidence="4 5" key="1">
    <citation type="submission" date="2019-04" db="EMBL/GenBank/DDBJ databases">
        <title>Reference strain of H23.</title>
        <authorList>
            <person name="Luo X."/>
        </authorList>
    </citation>
    <scope>NUCLEOTIDE SEQUENCE [LARGE SCALE GENOMIC DNA]</scope>
    <source>
        <strain evidence="4 5">H23</strain>
    </source>
</reference>
<evidence type="ECO:0000313" key="4">
    <source>
        <dbReference type="EMBL" id="TKR30427.1"/>
    </source>
</evidence>
<evidence type="ECO:0000256" key="2">
    <source>
        <dbReference type="SAM" id="SignalP"/>
    </source>
</evidence>
<protein>
    <submittedName>
        <fullName evidence="4">DUF4124 domain-containing protein</fullName>
    </submittedName>
</protein>
<gene>
    <name evidence="4" type="ORF">FCE95_09890</name>
</gene>
<feature type="chain" id="PRO_5020589050" evidence="2">
    <location>
        <begin position="24"/>
        <end position="228"/>
    </location>
</feature>